<evidence type="ECO:0000259" key="12">
    <source>
        <dbReference type="PROSITE" id="PS50110"/>
    </source>
</evidence>
<dbReference type="FunFam" id="3.40.50.300:FF:000006">
    <property type="entry name" value="DNA-binding transcriptional regulator NtrC"/>
    <property type="match status" value="1"/>
</dbReference>
<dbReference type="SMART" id="SM00382">
    <property type="entry name" value="AAA"/>
    <property type="match status" value="1"/>
</dbReference>
<evidence type="ECO:0000259" key="11">
    <source>
        <dbReference type="PROSITE" id="PS50045"/>
    </source>
</evidence>
<dbReference type="GO" id="GO:0005524">
    <property type="term" value="F:ATP binding"/>
    <property type="evidence" value="ECO:0007669"/>
    <property type="project" value="UniProtKB-KW"/>
</dbReference>
<dbReference type="PANTHER" id="PTHR32071">
    <property type="entry name" value="TRANSCRIPTIONAL REGULATORY PROTEIN"/>
    <property type="match status" value="1"/>
</dbReference>
<dbReference type="PROSITE" id="PS50045">
    <property type="entry name" value="SIGMA54_INTERACT_4"/>
    <property type="match status" value="1"/>
</dbReference>
<evidence type="ECO:0000313" key="13">
    <source>
        <dbReference type="EMBL" id="WKN34450.1"/>
    </source>
</evidence>
<dbReference type="Pfam" id="PF00072">
    <property type="entry name" value="Response_reg"/>
    <property type="match status" value="1"/>
</dbReference>
<keyword evidence="7" id="KW-0535">Nitrogen fixation</keyword>
<evidence type="ECO:0000256" key="3">
    <source>
        <dbReference type="ARBA" id="ARBA00022840"/>
    </source>
</evidence>
<evidence type="ECO:0000256" key="6">
    <source>
        <dbReference type="ARBA" id="ARBA00023159"/>
    </source>
</evidence>
<dbReference type="PANTHER" id="PTHR32071:SF95">
    <property type="entry name" value="DNA-BINDING TRANSCRIPTIONAL REGULATOR NTRC"/>
    <property type="match status" value="1"/>
</dbReference>
<reference evidence="13" key="2">
    <citation type="journal article" date="2024" name="Antonie Van Leeuwenhoek">
        <title>Roseihalotalea indica gen. nov., sp. nov., a halophilic Bacteroidetes from mesopelagic Southwest Indian Ocean with higher carbohydrate metabolic potential.</title>
        <authorList>
            <person name="Chen B."/>
            <person name="Zhang M."/>
            <person name="Lin D."/>
            <person name="Ye J."/>
            <person name="Tang K."/>
        </authorList>
    </citation>
    <scope>NUCLEOTIDE SEQUENCE</scope>
    <source>
        <strain evidence="13">TK19036</strain>
    </source>
</reference>
<dbReference type="Pfam" id="PF25601">
    <property type="entry name" value="AAA_lid_14"/>
    <property type="match status" value="1"/>
</dbReference>
<evidence type="ECO:0000256" key="1">
    <source>
        <dbReference type="ARBA" id="ARBA00019059"/>
    </source>
</evidence>
<dbReference type="AlphaFoldDB" id="A0AA49JEZ8"/>
<sequence length="394" mass="44602">MEHIIKIFAIEDEATFGKVLKLSLEKDGNYNVTHFQSGEEFFQNIHLNPDIVTVDYNLPGMSGLEIIKQIKHYSQDIAVVVVSGQKEVKVAVEAYKSGAQYYVVKDVNALKELACCIKNLTAHINLKKEVEVLRDQIIYRHRYDTIIGESNAVLKVLRLIQKVENSNILALITGESGTGKEVIARAIHYHSPRKKKPFVAVNVAAIPEDLIESELFGHEKGAFTGADGRRIGKFEEANGGTILLDEIGEMDINLQTKLLRVLQEKKISRIGSNKEISLDIRVLAATNKQLAQRVKEGKFREDLYYRLQGFLLHLPPLRERDNDVILLAKHFLQEACQQNRISPKTFTREAMEAMLEHDWPGNIRELRSFVERAVLLSDGDQIDTEDLMFSPSIA</sequence>
<dbReference type="InterPro" id="IPR058031">
    <property type="entry name" value="AAA_lid_NorR"/>
</dbReference>
<name>A0AA49JEZ8_9BACT</name>
<dbReference type="InterPro" id="IPR027417">
    <property type="entry name" value="P-loop_NTPase"/>
</dbReference>
<keyword evidence="6" id="KW-0010">Activator</keyword>
<evidence type="ECO:0000256" key="2">
    <source>
        <dbReference type="ARBA" id="ARBA00022741"/>
    </source>
</evidence>
<dbReference type="CDD" id="cd00156">
    <property type="entry name" value="REC"/>
    <property type="match status" value="1"/>
</dbReference>
<dbReference type="Pfam" id="PF00158">
    <property type="entry name" value="Sigma54_activat"/>
    <property type="match status" value="1"/>
</dbReference>
<dbReference type="Gene3D" id="3.40.50.2300">
    <property type="match status" value="1"/>
</dbReference>
<feature type="domain" description="Response regulatory" evidence="12">
    <location>
        <begin position="6"/>
        <end position="120"/>
    </location>
</feature>
<dbReference type="PROSITE" id="PS00676">
    <property type="entry name" value="SIGMA54_INTERACT_2"/>
    <property type="match status" value="1"/>
</dbReference>
<dbReference type="SMART" id="SM00448">
    <property type="entry name" value="REC"/>
    <property type="match status" value="1"/>
</dbReference>
<evidence type="ECO:0000256" key="10">
    <source>
        <dbReference type="PROSITE-ProRule" id="PRU00169"/>
    </source>
</evidence>
<protein>
    <recommendedName>
        <fullName evidence="1">DNA-binding transcriptional regulator NtrC</fullName>
    </recommendedName>
    <alternativeName>
        <fullName evidence="8">Nitrogen regulation protein NR(I)</fullName>
    </alternativeName>
    <alternativeName>
        <fullName evidence="9">Nitrogen regulator I</fullName>
    </alternativeName>
</protein>
<accession>A0AA49JEZ8</accession>
<dbReference type="EMBL" id="CP120682">
    <property type="protein sequence ID" value="WKN34450.1"/>
    <property type="molecule type" value="Genomic_DNA"/>
</dbReference>
<keyword evidence="10" id="KW-0597">Phosphoprotein</keyword>
<feature type="modified residue" description="4-aspartylphosphate" evidence="10">
    <location>
        <position position="55"/>
    </location>
</feature>
<evidence type="ECO:0000256" key="5">
    <source>
        <dbReference type="ARBA" id="ARBA00023125"/>
    </source>
</evidence>
<dbReference type="PROSITE" id="PS50110">
    <property type="entry name" value="RESPONSE_REGULATORY"/>
    <property type="match status" value="1"/>
</dbReference>
<proteinExistence type="predicted"/>
<evidence type="ECO:0000256" key="9">
    <source>
        <dbReference type="ARBA" id="ARBA00031910"/>
    </source>
</evidence>
<keyword evidence="5" id="KW-0238">DNA-binding</keyword>
<dbReference type="InterPro" id="IPR001789">
    <property type="entry name" value="Sig_transdc_resp-reg_receiver"/>
</dbReference>
<keyword evidence="2" id="KW-0547">Nucleotide-binding</keyword>
<dbReference type="InterPro" id="IPR011006">
    <property type="entry name" value="CheY-like_superfamily"/>
</dbReference>
<reference evidence="13" key="1">
    <citation type="journal article" date="2023" name="Comput. Struct. Biotechnol. J.">
        <title>Discovery of a novel marine Bacteroidetes with a rich repertoire of carbohydrate-active enzymes.</title>
        <authorList>
            <person name="Chen B."/>
            <person name="Liu G."/>
            <person name="Chen Q."/>
            <person name="Wang H."/>
            <person name="Liu L."/>
            <person name="Tang K."/>
        </authorList>
    </citation>
    <scope>NUCLEOTIDE SEQUENCE</scope>
    <source>
        <strain evidence="13">TK19036</strain>
    </source>
</reference>
<dbReference type="GO" id="GO:0006355">
    <property type="term" value="P:regulation of DNA-templated transcription"/>
    <property type="evidence" value="ECO:0007669"/>
    <property type="project" value="InterPro"/>
</dbReference>
<dbReference type="SUPFAM" id="SSF52540">
    <property type="entry name" value="P-loop containing nucleoside triphosphate hydrolases"/>
    <property type="match status" value="1"/>
</dbReference>
<dbReference type="GO" id="GO:0003677">
    <property type="term" value="F:DNA binding"/>
    <property type="evidence" value="ECO:0007669"/>
    <property type="project" value="UniProtKB-KW"/>
</dbReference>
<dbReference type="Gene3D" id="1.10.8.60">
    <property type="match status" value="1"/>
</dbReference>
<dbReference type="InterPro" id="IPR025943">
    <property type="entry name" value="Sigma_54_int_dom_ATP-bd_2"/>
</dbReference>
<organism evidence="13">
    <name type="scientific">Roseihalotalea indica</name>
    <dbReference type="NCBI Taxonomy" id="2867963"/>
    <lineage>
        <taxon>Bacteria</taxon>
        <taxon>Pseudomonadati</taxon>
        <taxon>Bacteroidota</taxon>
        <taxon>Cytophagia</taxon>
        <taxon>Cytophagales</taxon>
        <taxon>Catalimonadaceae</taxon>
        <taxon>Roseihalotalea</taxon>
    </lineage>
</organism>
<evidence type="ECO:0000256" key="4">
    <source>
        <dbReference type="ARBA" id="ARBA00023012"/>
    </source>
</evidence>
<gene>
    <name evidence="13" type="ORF">K4G66_18905</name>
</gene>
<feature type="domain" description="Sigma-54 factor interaction" evidence="11">
    <location>
        <begin position="146"/>
        <end position="375"/>
    </location>
</feature>
<evidence type="ECO:0000256" key="8">
    <source>
        <dbReference type="ARBA" id="ARBA00029881"/>
    </source>
</evidence>
<dbReference type="GO" id="GO:0000160">
    <property type="term" value="P:phosphorelay signal transduction system"/>
    <property type="evidence" value="ECO:0007669"/>
    <property type="project" value="UniProtKB-KW"/>
</dbReference>
<dbReference type="Gene3D" id="3.40.50.300">
    <property type="entry name" value="P-loop containing nucleotide triphosphate hydrolases"/>
    <property type="match status" value="1"/>
</dbReference>
<keyword evidence="4" id="KW-0902">Two-component regulatory system</keyword>
<dbReference type="InterPro" id="IPR002078">
    <property type="entry name" value="Sigma_54_int"/>
</dbReference>
<dbReference type="CDD" id="cd00009">
    <property type="entry name" value="AAA"/>
    <property type="match status" value="1"/>
</dbReference>
<keyword evidence="3" id="KW-0067">ATP-binding</keyword>
<dbReference type="SUPFAM" id="SSF52172">
    <property type="entry name" value="CheY-like"/>
    <property type="match status" value="1"/>
</dbReference>
<evidence type="ECO:0000256" key="7">
    <source>
        <dbReference type="ARBA" id="ARBA00023231"/>
    </source>
</evidence>
<dbReference type="InterPro" id="IPR003593">
    <property type="entry name" value="AAA+_ATPase"/>
</dbReference>